<dbReference type="HOGENOM" id="CLU_066192_1_11_5"/>
<organism evidence="5 6">
    <name type="scientific">Candidatus Phaeomarinibacter ectocarpi</name>
    <dbReference type="NCBI Taxonomy" id="1458461"/>
    <lineage>
        <taxon>Bacteria</taxon>
        <taxon>Pseudomonadati</taxon>
        <taxon>Pseudomonadota</taxon>
        <taxon>Alphaproteobacteria</taxon>
        <taxon>Hyphomicrobiales</taxon>
        <taxon>Parvibaculaceae</taxon>
        <taxon>Candidatus Phaeomarinibacter</taxon>
    </lineage>
</organism>
<keyword evidence="1" id="KW-0805">Transcription regulation</keyword>
<proteinExistence type="predicted"/>
<dbReference type="InterPro" id="IPR036286">
    <property type="entry name" value="LexA/Signal_pep-like_sf"/>
</dbReference>
<evidence type="ECO:0000313" key="5">
    <source>
        <dbReference type="EMBL" id="CDO60842.1"/>
    </source>
</evidence>
<feature type="domain" description="Peptidase S24/S26A/S26B/S26C" evidence="4">
    <location>
        <begin position="1"/>
        <end position="75"/>
    </location>
</feature>
<evidence type="ECO:0000313" key="6">
    <source>
        <dbReference type="Proteomes" id="UP000032160"/>
    </source>
</evidence>
<protein>
    <submittedName>
        <fullName evidence="5">Prophage MuSo1, transcriptional regulator, Cro/CI family</fullName>
    </submittedName>
</protein>
<dbReference type="InterPro" id="IPR039418">
    <property type="entry name" value="LexA-like"/>
</dbReference>
<dbReference type="InterPro" id="IPR015927">
    <property type="entry name" value="Peptidase_S24_S26A/B/C"/>
</dbReference>
<keyword evidence="2" id="KW-0238">DNA-binding</keyword>
<sequence>MADTILDGDILLLDTGVDRIVDNAVYVIILHGAVMVKRVQLMVDGSVTVRSDNPKYEAERLAADDAAGLQIAGRIRWHGRTM</sequence>
<dbReference type="Gene3D" id="2.10.109.10">
    <property type="entry name" value="Umud Fragment, subunit A"/>
    <property type="match status" value="1"/>
</dbReference>
<dbReference type="AlphaFoldDB" id="X5MEC5"/>
<accession>X5MEC5</accession>
<evidence type="ECO:0000256" key="2">
    <source>
        <dbReference type="ARBA" id="ARBA00023125"/>
    </source>
</evidence>
<dbReference type="PANTHER" id="PTHR40661:SF3">
    <property type="entry name" value="FELS-1 PROPHAGE TRANSCRIPTIONAL REGULATOR"/>
    <property type="match status" value="1"/>
</dbReference>
<keyword evidence="6" id="KW-1185">Reference proteome</keyword>
<dbReference type="Pfam" id="PF00717">
    <property type="entry name" value="Peptidase_S24"/>
    <property type="match status" value="1"/>
</dbReference>
<name>X5MEC5_9HYPH</name>
<dbReference type="SUPFAM" id="SSF51306">
    <property type="entry name" value="LexA/Signal peptidase"/>
    <property type="match status" value="1"/>
</dbReference>
<dbReference type="PANTHER" id="PTHR40661">
    <property type="match status" value="1"/>
</dbReference>
<evidence type="ECO:0000256" key="3">
    <source>
        <dbReference type="ARBA" id="ARBA00023163"/>
    </source>
</evidence>
<evidence type="ECO:0000256" key="1">
    <source>
        <dbReference type="ARBA" id="ARBA00023015"/>
    </source>
</evidence>
<dbReference type="EMBL" id="HG966617">
    <property type="protein sequence ID" value="CDO60842.1"/>
    <property type="molecule type" value="Genomic_DNA"/>
</dbReference>
<evidence type="ECO:0000259" key="4">
    <source>
        <dbReference type="Pfam" id="PF00717"/>
    </source>
</evidence>
<reference evidence="5 6" key="1">
    <citation type="journal article" date="2014" name="Front. Genet.">
        <title>Genome and metabolic network of "Candidatus Phaeomarinobacter ectocarpi" Ec32, a new candidate genus of Alphaproteobacteria frequently associated with brown algae.</title>
        <authorList>
            <person name="Dittami S.M."/>
            <person name="Barbeyron T."/>
            <person name="Boyen C."/>
            <person name="Cambefort J."/>
            <person name="Collet G."/>
            <person name="Delage L."/>
            <person name="Gobet A."/>
            <person name="Groisillier A."/>
            <person name="Leblanc C."/>
            <person name="Michel G."/>
            <person name="Scornet D."/>
            <person name="Siegel A."/>
            <person name="Tapia J.E."/>
            <person name="Tonon T."/>
        </authorList>
    </citation>
    <scope>NUCLEOTIDE SEQUENCE [LARGE SCALE GENOMIC DNA]</scope>
    <source>
        <strain evidence="5 6">Ec32</strain>
    </source>
</reference>
<dbReference type="GO" id="GO:0003677">
    <property type="term" value="F:DNA binding"/>
    <property type="evidence" value="ECO:0007669"/>
    <property type="project" value="UniProtKB-KW"/>
</dbReference>
<gene>
    <name evidence="5" type="ORF">BN1012_Phect2629</name>
</gene>
<dbReference type="Proteomes" id="UP000032160">
    <property type="component" value="Chromosome I"/>
</dbReference>
<dbReference type="CDD" id="cd06529">
    <property type="entry name" value="S24_LexA-like"/>
    <property type="match status" value="1"/>
</dbReference>
<dbReference type="KEGG" id="pect:BN1012_Phect2629"/>
<keyword evidence="3" id="KW-0804">Transcription</keyword>